<feature type="region of interest" description="Disordered" evidence="1">
    <location>
        <begin position="491"/>
        <end position="513"/>
    </location>
</feature>
<dbReference type="InterPro" id="IPR046468">
    <property type="entry name" value="Spt20-like_SEP"/>
</dbReference>
<feature type="compositionally biased region" description="Polar residues" evidence="1">
    <location>
        <begin position="587"/>
        <end position="622"/>
    </location>
</feature>
<dbReference type="EMBL" id="PQXK01000090">
    <property type="protein sequence ID" value="TGO37758.1"/>
    <property type="molecule type" value="Genomic_DNA"/>
</dbReference>
<feature type="compositionally biased region" description="Polar residues" evidence="1">
    <location>
        <begin position="557"/>
        <end position="579"/>
    </location>
</feature>
<feature type="compositionally biased region" description="Basic and acidic residues" evidence="1">
    <location>
        <begin position="306"/>
        <end position="316"/>
    </location>
</feature>
<feature type="compositionally biased region" description="Polar residues" evidence="1">
    <location>
        <begin position="669"/>
        <end position="678"/>
    </location>
</feature>
<reference evidence="3 4" key="1">
    <citation type="submission" date="2017-12" db="EMBL/GenBank/DDBJ databases">
        <title>Comparative genomics of Botrytis spp.</title>
        <authorList>
            <person name="Valero-Jimenez C.A."/>
            <person name="Tapia P."/>
            <person name="Veloso J."/>
            <person name="Silva-Moreno E."/>
            <person name="Staats M."/>
            <person name="Valdes J.H."/>
            <person name="Van Kan J.A.L."/>
        </authorList>
    </citation>
    <scope>NUCLEOTIDE SEQUENCE [LARGE SCALE GENOMIC DNA]</scope>
    <source>
        <strain evidence="3 4">Bh0001</strain>
    </source>
</reference>
<feature type="compositionally biased region" description="Low complexity" evidence="1">
    <location>
        <begin position="27"/>
        <end position="37"/>
    </location>
</feature>
<dbReference type="PANTHER" id="PTHR13309:SF0">
    <property type="entry name" value="FMR1-INTERACTING PROTEIN NUFIP1"/>
    <property type="match status" value="1"/>
</dbReference>
<feature type="compositionally biased region" description="Polar residues" evidence="1">
    <location>
        <begin position="261"/>
        <end position="270"/>
    </location>
</feature>
<evidence type="ECO:0000256" key="1">
    <source>
        <dbReference type="SAM" id="MobiDB-lite"/>
    </source>
</evidence>
<feature type="compositionally biased region" description="Pro residues" evidence="1">
    <location>
        <begin position="326"/>
        <end position="337"/>
    </location>
</feature>
<dbReference type="GO" id="GO:0005634">
    <property type="term" value="C:nucleus"/>
    <property type="evidence" value="ECO:0007669"/>
    <property type="project" value="TreeGrafter"/>
</dbReference>
<feature type="compositionally biased region" description="Low complexity" evidence="1">
    <location>
        <begin position="531"/>
        <end position="554"/>
    </location>
</feature>
<feature type="region of interest" description="Disordered" evidence="1">
    <location>
        <begin position="234"/>
        <end position="273"/>
    </location>
</feature>
<feature type="region of interest" description="Disordered" evidence="1">
    <location>
        <begin position="531"/>
        <end position="692"/>
    </location>
</feature>
<dbReference type="Proteomes" id="UP000297814">
    <property type="component" value="Unassembled WGS sequence"/>
</dbReference>
<proteinExistence type="predicted"/>
<feature type="compositionally biased region" description="Polar residues" evidence="1">
    <location>
        <begin position="240"/>
        <end position="251"/>
    </location>
</feature>
<dbReference type="InterPro" id="IPR039136">
    <property type="entry name" value="NUFIP1-like"/>
</dbReference>
<feature type="region of interest" description="Disordered" evidence="1">
    <location>
        <begin position="298"/>
        <end position="337"/>
    </location>
</feature>
<evidence type="ECO:0000259" key="2">
    <source>
        <dbReference type="Pfam" id="PF12090"/>
    </source>
</evidence>
<feature type="domain" description="Spt20-like SEP" evidence="2">
    <location>
        <begin position="119"/>
        <end position="391"/>
    </location>
</feature>
<feature type="region of interest" description="Disordered" evidence="1">
    <location>
        <begin position="838"/>
        <end position="860"/>
    </location>
</feature>
<evidence type="ECO:0000313" key="3">
    <source>
        <dbReference type="EMBL" id="TGO37758.1"/>
    </source>
</evidence>
<evidence type="ECO:0000313" key="4">
    <source>
        <dbReference type="Proteomes" id="UP000297814"/>
    </source>
</evidence>
<organism evidence="3 4">
    <name type="scientific">Botrytis hyacinthi</name>
    <dbReference type="NCBI Taxonomy" id="278943"/>
    <lineage>
        <taxon>Eukaryota</taxon>
        <taxon>Fungi</taxon>
        <taxon>Dikarya</taxon>
        <taxon>Ascomycota</taxon>
        <taxon>Pezizomycotina</taxon>
        <taxon>Leotiomycetes</taxon>
        <taxon>Helotiales</taxon>
        <taxon>Sclerotiniaceae</taxon>
        <taxon>Botrytis</taxon>
    </lineage>
</organism>
<sequence>MAPAASVAQATNKVKRPMSIQTNGINSSTSSPSPSMSAGRLPSGSKNFQNPTTTNGTGSSSGARSTNRNRSGHTLGRGMKNNSAGIRSGSVAEEFVIQQVAQSQPYVKTEHYILHKYRKSPPSLIIHLYATHFRFDQQQNSFSYTSPMRVLLDHLRQKTIPHELVDYFILNEVAFYEGCMIVQILDHKSVAPQQPSSQPKEGSKEGVSIHTLSSYITPSPYASYPRPDLDKIRASKEQSNDGPTKSRTSAQQDKENMPAPGTSNDPQKNKTVPAPAKLKVTTCVLFPTPISTYVEIARNSTAPHTPDMDKRQERSEGSTSATLAQPPTPLGAVPPTPGLNMPPAAKRLKMAKSEFNCGNIYAAEAQIILATTAPLALEPANSATECSRLLESLAHPMHLEKPPQPKSRKRTVAEMAADEALAADEQRYMLILDEQRFATVARGAGGINVADGAGQAGGGFEARFEKFNALTNIRKDIEDKKALKKAAEAEAQRKSKAEEEIQRKQEMAEARQKEIERRQLLAARQQAQQQEAQRRAVAQQQQQQQQQQHSQALQGMPPQTQGPHAHPSQPNGIVSNGMQAQRFHPHQGTQAQMSSPIVRNGTPHSQASPTVNNGIGNNPMQHSTSSMGGSPPRPGSVVHQNHPAPIAAHGMVAQRSQQSHAGTPRMHNATPNMQSTPLNRGLTPRMSQGSPLQGVMAQAPGMGQIGMNSAQMHVQGINSMSPVETQQYLMALRAQQQQQMQAQSMRVMPNGQQLTPHQIMQHQQMRQMQMQANANNPNHQLAQGYQNQLAAMRQAGMPQNMNMNQQFMGNNMNMQNMQGMALQQQMQQQQQQQQQQLQMQQQQQQQHPQQQQPMNPQTAMAQQYMHANPMQTHQQMAAVYKQLYNREMASGAHPQGLSDLLKKKLQMQAQNIVLQNFKAKMQAGGQQGFPPGMQMQNGMGMARQPGM</sequence>
<keyword evidence="4" id="KW-1185">Reference proteome</keyword>
<name>A0A4Z1GN70_9HELO</name>
<gene>
    <name evidence="3" type="ORF">BHYA_0090g00480</name>
</gene>
<protein>
    <recommendedName>
        <fullName evidence="2">Spt20-like SEP domain-containing protein</fullName>
    </recommendedName>
</protein>
<comment type="caution">
    <text evidence="3">The sequence shown here is derived from an EMBL/GenBank/DDBJ whole genome shotgun (WGS) entry which is preliminary data.</text>
</comment>
<dbReference type="Pfam" id="PF12090">
    <property type="entry name" value="Spt20_SEP"/>
    <property type="match status" value="1"/>
</dbReference>
<dbReference type="GO" id="GO:0000492">
    <property type="term" value="P:box C/D snoRNP assembly"/>
    <property type="evidence" value="ECO:0007669"/>
    <property type="project" value="TreeGrafter"/>
</dbReference>
<dbReference type="PANTHER" id="PTHR13309">
    <property type="entry name" value="NUCLEAR FRAGILE X MENTAL RETARDATION PROTEIN INTERACTING PROTEIN 1"/>
    <property type="match status" value="1"/>
</dbReference>
<feature type="region of interest" description="Disordered" evidence="1">
    <location>
        <begin position="1"/>
        <end position="84"/>
    </location>
</feature>
<dbReference type="GO" id="GO:0003723">
    <property type="term" value="F:RNA binding"/>
    <property type="evidence" value="ECO:0007669"/>
    <property type="project" value="InterPro"/>
</dbReference>
<feature type="compositionally biased region" description="Low complexity" evidence="1">
    <location>
        <begin position="52"/>
        <end position="69"/>
    </location>
</feature>
<accession>A0A4Z1GN70</accession>
<dbReference type="AlphaFoldDB" id="A0A4Z1GN70"/>